<accession>A0AAV7S0U4</accession>
<organism evidence="1 2">
    <name type="scientific">Pleurodeles waltl</name>
    <name type="common">Iberian ribbed newt</name>
    <dbReference type="NCBI Taxonomy" id="8319"/>
    <lineage>
        <taxon>Eukaryota</taxon>
        <taxon>Metazoa</taxon>
        <taxon>Chordata</taxon>
        <taxon>Craniata</taxon>
        <taxon>Vertebrata</taxon>
        <taxon>Euteleostomi</taxon>
        <taxon>Amphibia</taxon>
        <taxon>Batrachia</taxon>
        <taxon>Caudata</taxon>
        <taxon>Salamandroidea</taxon>
        <taxon>Salamandridae</taxon>
        <taxon>Pleurodelinae</taxon>
        <taxon>Pleurodeles</taxon>
    </lineage>
</organism>
<proteinExistence type="predicted"/>
<dbReference type="Proteomes" id="UP001066276">
    <property type="component" value="Chromosome 5"/>
</dbReference>
<dbReference type="EMBL" id="JANPWB010000009">
    <property type="protein sequence ID" value="KAJ1158169.1"/>
    <property type="molecule type" value="Genomic_DNA"/>
</dbReference>
<gene>
    <name evidence="1" type="ORF">NDU88_010863</name>
</gene>
<comment type="caution">
    <text evidence="1">The sequence shown here is derived from an EMBL/GenBank/DDBJ whole genome shotgun (WGS) entry which is preliminary data.</text>
</comment>
<sequence length="125" mass="14052">MPRCTVRAENVPASPRYGGARPPPSIRLLGAALPARLPRLSSARSRCLLMNKRAALLLRSWLRGGPAHRRGRGRGGGVGKWGPGRAWSRLKKMLHWTRVQLSIQEPKRFIIMFCFYSCCEAAFRL</sequence>
<reference evidence="1" key="1">
    <citation type="journal article" date="2022" name="bioRxiv">
        <title>Sequencing and chromosome-scale assembly of the giantPleurodeles waltlgenome.</title>
        <authorList>
            <person name="Brown T."/>
            <person name="Elewa A."/>
            <person name="Iarovenko S."/>
            <person name="Subramanian E."/>
            <person name="Araus A.J."/>
            <person name="Petzold A."/>
            <person name="Susuki M."/>
            <person name="Suzuki K.-i.T."/>
            <person name="Hayashi T."/>
            <person name="Toyoda A."/>
            <person name="Oliveira C."/>
            <person name="Osipova E."/>
            <person name="Leigh N.D."/>
            <person name="Simon A."/>
            <person name="Yun M.H."/>
        </authorList>
    </citation>
    <scope>NUCLEOTIDE SEQUENCE</scope>
    <source>
        <strain evidence="1">20211129_DDA</strain>
        <tissue evidence="1">Liver</tissue>
    </source>
</reference>
<evidence type="ECO:0000313" key="1">
    <source>
        <dbReference type="EMBL" id="KAJ1158169.1"/>
    </source>
</evidence>
<evidence type="ECO:0000313" key="2">
    <source>
        <dbReference type="Proteomes" id="UP001066276"/>
    </source>
</evidence>
<dbReference type="AlphaFoldDB" id="A0AAV7S0U4"/>
<protein>
    <submittedName>
        <fullName evidence="1">Uncharacterized protein</fullName>
    </submittedName>
</protein>
<keyword evidence="2" id="KW-1185">Reference proteome</keyword>
<name>A0AAV7S0U4_PLEWA</name>